<keyword evidence="1" id="KW-1133">Transmembrane helix</keyword>
<proteinExistence type="predicted"/>
<evidence type="ECO:0000259" key="2">
    <source>
        <dbReference type="Pfam" id="PF01757"/>
    </source>
</evidence>
<feature type="transmembrane region" description="Helical" evidence="1">
    <location>
        <begin position="68"/>
        <end position="88"/>
    </location>
</feature>
<keyword evidence="3" id="KW-0012">Acyltransferase</keyword>
<feature type="transmembrane region" description="Helical" evidence="1">
    <location>
        <begin position="213"/>
        <end position="234"/>
    </location>
</feature>
<gene>
    <name evidence="3" type="ORF">IAA89_04850</name>
</gene>
<feature type="transmembrane region" description="Helical" evidence="1">
    <location>
        <begin position="246"/>
        <end position="263"/>
    </location>
</feature>
<feature type="transmembrane region" description="Helical" evidence="1">
    <location>
        <begin position="12"/>
        <end position="33"/>
    </location>
</feature>
<dbReference type="InterPro" id="IPR002656">
    <property type="entry name" value="Acyl_transf_3_dom"/>
</dbReference>
<accession>A0A9D9E5J5</accession>
<feature type="domain" description="Acyltransferase 3" evidence="2">
    <location>
        <begin position="7"/>
        <end position="325"/>
    </location>
</feature>
<reference evidence="3" key="1">
    <citation type="submission" date="2020-10" db="EMBL/GenBank/DDBJ databases">
        <authorList>
            <person name="Gilroy R."/>
        </authorList>
    </citation>
    <scope>NUCLEOTIDE SEQUENCE</scope>
    <source>
        <strain evidence="3">C6-149</strain>
    </source>
</reference>
<feature type="transmembrane region" description="Helical" evidence="1">
    <location>
        <begin position="39"/>
        <end position="56"/>
    </location>
</feature>
<keyword evidence="1" id="KW-0472">Membrane</keyword>
<evidence type="ECO:0000313" key="3">
    <source>
        <dbReference type="EMBL" id="MBO8441739.1"/>
    </source>
</evidence>
<sequence length="342" mass="40185">MEKKRNLSIDLLRVIAAFSILILHGGACLPISGTIAATISQYGVPIFALITGYFYFKNPTKKRRRKVINNILWIWIFWMLVYFPNAIYNGTLNVFFNAHPNLIAIISGFFYLIIYRGAQCFYGGAWYLISLAVCLLIVDFCRRHHVMWISWIATIIVYIAGLLTSNYQSLFPKFLPQYRNFVVTWGLFGTLVWVLTAYYVVKYEEVLREYIKTWHWIVLALGLTFIEFAVTRVCKFNVCPPGFNNQYFITLPISIVIIFVYTLNHSKMADAKKVKFLRDISTLMYVVQFSVKDILGIMYKVTEPYYTYPYLFNTIFWTVIISLLIWFISQLPYFNWLKKSYE</sequence>
<keyword evidence="3" id="KW-0808">Transferase</keyword>
<feature type="transmembrane region" description="Helical" evidence="1">
    <location>
        <begin position="178"/>
        <end position="201"/>
    </location>
</feature>
<organism evidence="3 4">
    <name type="scientific">Candidatus Gallilactobacillus intestinavium</name>
    <dbReference type="NCBI Taxonomy" id="2840838"/>
    <lineage>
        <taxon>Bacteria</taxon>
        <taxon>Bacillati</taxon>
        <taxon>Bacillota</taxon>
        <taxon>Bacilli</taxon>
        <taxon>Lactobacillales</taxon>
        <taxon>Lactobacillaceae</taxon>
        <taxon>Lactobacillaceae incertae sedis</taxon>
        <taxon>Candidatus Gallilactobacillus</taxon>
    </lineage>
</organism>
<dbReference type="Proteomes" id="UP000823614">
    <property type="component" value="Unassembled WGS sequence"/>
</dbReference>
<feature type="transmembrane region" description="Helical" evidence="1">
    <location>
        <begin position="94"/>
        <end position="114"/>
    </location>
</feature>
<dbReference type="GO" id="GO:0016747">
    <property type="term" value="F:acyltransferase activity, transferring groups other than amino-acyl groups"/>
    <property type="evidence" value="ECO:0007669"/>
    <property type="project" value="InterPro"/>
</dbReference>
<feature type="transmembrane region" description="Helical" evidence="1">
    <location>
        <begin position="146"/>
        <end position="166"/>
    </location>
</feature>
<comment type="caution">
    <text evidence="3">The sequence shown here is derived from an EMBL/GenBank/DDBJ whole genome shotgun (WGS) entry which is preliminary data.</text>
</comment>
<dbReference type="Pfam" id="PF01757">
    <property type="entry name" value="Acyl_transf_3"/>
    <property type="match status" value="1"/>
</dbReference>
<dbReference type="EMBL" id="JADIMP010000081">
    <property type="protein sequence ID" value="MBO8441739.1"/>
    <property type="molecule type" value="Genomic_DNA"/>
</dbReference>
<dbReference type="AlphaFoldDB" id="A0A9D9E5J5"/>
<evidence type="ECO:0000313" key="4">
    <source>
        <dbReference type="Proteomes" id="UP000823614"/>
    </source>
</evidence>
<keyword evidence="1" id="KW-0812">Transmembrane</keyword>
<name>A0A9D9E5J5_9LACO</name>
<reference evidence="3" key="2">
    <citation type="journal article" date="2021" name="PeerJ">
        <title>Extensive microbial diversity within the chicken gut microbiome revealed by metagenomics and culture.</title>
        <authorList>
            <person name="Gilroy R."/>
            <person name="Ravi A."/>
            <person name="Getino M."/>
            <person name="Pursley I."/>
            <person name="Horton D.L."/>
            <person name="Alikhan N.F."/>
            <person name="Baker D."/>
            <person name="Gharbi K."/>
            <person name="Hall N."/>
            <person name="Watson M."/>
            <person name="Adriaenssens E.M."/>
            <person name="Foster-Nyarko E."/>
            <person name="Jarju S."/>
            <person name="Secka A."/>
            <person name="Antonio M."/>
            <person name="Oren A."/>
            <person name="Chaudhuri R.R."/>
            <person name="La Ragione R."/>
            <person name="Hildebrand F."/>
            <person name="Pallen M.J."/>
        </authorList>
    </citation>
    <scope>NUCLEOTIDE SEQUENCE</scope>
    <source>
        <strain evidence="3">C6-149</strain>
    </source>
</reference>
<evidence type="ECO:0000256" key="1">
    <source>
        <dbReference type="SAM" id="Phobius"/>
    </source>
</evidence>
<protein>
    <submittedName>
        <fullName evidence="3">Acyltransferase family protein</fullName>
    </submittedName>
</protein>
<feature type="transmembrane region" description="Helical" evidence="1">
    <location>
        <begin position="308"/>
        <end position="328"/>
    </location>
</feature>